<gene>
    <name evidence="1" type="ORF">N825_15515</name>
</gene>
<dbReference type="EMBL" id="AVFL01000021">
    <property type="protein sequence ID" value="EWY38090.1"/>
    <property type="molecule type" value="Genomic_DNA"/>
</dbReference>
<comment type="caution">
    <text evidence="1">The sequence shown here is derived from an EMBL/GenBank/DDBJ whole genome shotgun (WGS) entry which is preliminary data.</text>
</comment>
<evidence type="ECO:0000313" key="1">
    <source>
        <dbReference type="EMBL" id="EWY38090.1"/>
    </source>
</evidence>
<organism evidence="1 2">
    <name type="scientific">Skermanella stibiiresistens SB22</name>
    <dbReference type="NCBI Taxonomy" id="1385369"/>
    <lineage>
        <taxon>Bacteria</taxon>
        <taxon>Pseudomonadati</taxon>
        <taxon>Pseudomonadota</taxon>
        <taxon>Alphaproteobacteria</taxon>
        <taxon>Rhodospirillales</taxon>
        <taxon>Azospirillaceae</taxon>
        <taxon>Skermanella</taxon>
    </lineage>
</organism>
<sequence length="96" mass="10063">MSIAEISAVEIVAEPNTLTVEELRGLLKGSGLVAYSPGVYHTDHILLDTSAQDRMVVCAVAAKEADGQKVVARLRQMLAGIGNVTIHTAPNSLHAG</sequence>
<reference evidence="1 2" key="1">
    <citation type="submission" date="2013-08" db="EMBL/GenBank/DDBJ databases">
        <title>The genome sequence of Skermanella stibiiresistens.</title>
        <authorList>
            <person name="Zhu W."/>
            <person name="Wang G."/>
        </authorList>
    </citation>
    <scope>NUCLEOTIDE SEQUENCE [LARGE SCALE GENOMIC DNA]</scope>
    <source>
        <strain evidence="1 2">SB22</strain>
    </source>
</reference>
<evidence type="ECO:0000313" key="2">
    <source>
        <dbReference type="Proteomes" id="UP000019486"/>
    </source>
</evidence>
<dbReference type="Proteomes" id="UP000019486">
    <property type="component" value="Unassembled WGS sequence"/>
</dbReference>
<name>W9GW00_9PROT</name>
<dbReference type="STRING" id="1385369.N825_15515"/>
<protein>
    <submittedName>
        <fullName evidence="1">Uncharacterized protein</fullName>
    </submittedName>
</protein>
<dbReference type="OrthoDB" id="7361020at2"/>
<proteinExistence type="predicted"/>
<accession>W9GW00</accession>
<keyword evidence="2" id="KW-1185">Reference proteome</keyword>
<dbReference type="RefSeq" id="WP_037457829.1">
    <property type="nucleotide sequence ID" value="NZ_AVFL01000021.1"/>
</dbReference>
<dbReference type="AlphaFoldDB" id="W9GW00"/>